<comment type="caution">
    <text evidence="1">The sequence shown here is derived from an EMBL/GenBank/DDBJ whole genome shotgun (WGS) entry which is preliminary data.</text>
</comment>
<sequence length="251" mass="29012">MDMRQSSLCSFPENARSVYFSVGQEVLQTVKSGFRSIGMISSSIKSSLGLTASTKKEEFESEDELTSLCNRNIYEWTKVDKRNFIPTSAPDVDQSIPVATNPFYLVTDYLTESMKSLSNSVMSSLGSLHNAEDDDPTASISSHLSLMNSISEDSLREGQEKLPYTSYWPRDILRTYVHNLTERERQNWIDRIRDWEFKLGNMIRQQVIFNGYKFFCKACFFLMRSQMPEAMGDAFNMLDHERRCYGEHRPF</sequence>
<dbReference type="EMBL" id="JAMFLX010000003">
    <property type="protein sequence ID" value="MCL6268878.1"/>
    <property type="molecule type" value="Genomic_DNA"/>
</dbReference>
<name>A0ABT0PBW9_9GAMM</name>
<evidence type="ECO:0000313" key="1">
    <source>
        <dbReference type="EMBL" id="MCL6268878.1"/>
    </source>
</evidence>
<reference evidence="1 2" key="1">
    <citation type="submission" date="2022-05" db="EMBL/GenBank/DDBJ databases">
        <authorList>
            <person name="Park J.-S."/>
        </authorList>
    </citation>
    <scope>NUCLEOTIDE SEQUENCE [LARGE SCALE GENOMIC DNA]</scope>
    <source>
        <strain evidence="1 2">2012CJ34-2</strain>
    </source>
</reference>
<accession>A0ABT0PBW9</accession>
<proteinExistence type="predicted"/>
<dbReference type="RefSeq" id="WP_249697714.1">
    <property type="nucleotide sequence ID" value="NZ_JAMFLX010000003.1"/>
</dbReference>
<organism evidence="1 2">
    <name type="scientific">Parendozoicomonas callyspongiae</name>
    <dbReference type="NCBI Taxonomy" id="2942213"/>
    <lineage>
        <taxon>Bacteria</taxon>
        <taxon>Pseudomonadati</taxon>
        <taxon>Pseudomonadota</taxon>
        <taxon>Gammaproteobacteria</taxon>
        <taxon>Oceanospirillales</taxon>
        <taxon>Endozoicomonadaceae</taxon>
        <taxon>Parendozoicomonas</taxon>
    </lineage>
</organism>
<evidence type="ECO:0000313" key="2">
    <source>
        <dbReference type="Proteomes" id="UP001203338"/>
    </source>
</evidence>
<keyword evidence="2" id="KW-1185">Reference proteome</keyword>
<dbReference type="Proteomes" id="UP001203338">
    <property type="component" value="Unassembled WGS sequence"/>
</dbReference>
<gene>
    <name evidence="1" type="ORF">M3P05_02795</name>
</gene>
<protein>
    <submittedName>
        <fullName evidence="1">Uncharacterized protein</fullName>
    </submittedName>
</protein>